<proteinExistence type="predicted"/>
<dbReference type="Proteomes" id="UP001057402">
    <property type="component" value="Chromosome 1"/>
</dbReference>
<dbReference type="EMBL" id="CM042880">
    <property type="protein sequence ID" value="KAI4389567.1"/>
    <property type="molecule type" value="Genomic_DNA"/>
</dbReference>
<gene>
    <name evidence="1" type="ORF">MLD38_001782</name>
</gene>
<accession>A0ACB9SFL8</accession>
<evidence type="ECO:0000313" key="1">
    <source>
        <dbReference type="EMBL" id="KAI4389567.1"/>
    </source>
</evidence>
<organism evidence="1 2">
    <name type="scientific">Melastoma candidum</name>
    <dbReference type="NCBI Taxonomy" id="119954"/>
    <lineage>
        <taxon>Eukaryota</taxon>
        <taxon>Viridiplantae</taxon>
        <taxon>Streptophyta</taxon>
        <taxon>Embryophyta</taxon>
        <taxon>Tracheophyta</taxon>
        <taxon>Spermatophyta</taxon>
        <taxon>Magnoliopsida</taxon>
        <taxon>eudicotyledons</taxon>
        <taxon>Gunneridae</taxon>
        <taxon>Pentapetalae</taxon>
        <taxon>rosids</taxon>
        <taxon>malvids</taxon>
        <taxon>Myrtales</taxon>
        <taxon>Melastomataceae</taxon>
        <taxon>Melastomatoideae</taxon>
        <taxon>Melastomateae</taxon>
        <taxon>Melastoma</taxon>
    </lineage>
</organism>
<keyword evidence="2" id="KW-1185">Reference proteome</keyword>
<sequence>MGWFNKIFKGSSHNISERHWHGDEEEEEDCCNPSSTGDVISDEENEDVDRAIAISILDANHNRETAMDRESQLEEDEQLARAIQESLDIERTTQVESNSPPDGHGNGHVPPIDGNSYFPPRYGNGNPYQPFPMYTSTGYRICAGCNSEIGQGRFLSCMNAVWHPECFRCNACHNPISEYEFSMSGNFPFHKSCYKEHYHPKCDVCRQFIPTNPAGLIEYRAHPFWSQKYCPSHEHDGTPRCCSCERMEPQETKYVALSDGRKLCLECLDSAVLDTNECQPLYRDIQKFYESLNMKVELQVPLLLVERQALNEAREGEKSGHHHMPETRGLCLSEEQTISTVRRRPKVGGDRMMGMMTEPYKLTRHCEVTAILILFGLPRLLTGSILAHEVMHAWLRLQGYPTLRPDVEEGICQVLARLWLESELVSGSGNHIQSTSSSRASARTTRSQFEMKLGEFFKHQIESDASPVYGDGFRAGQLAVQKYGLKSTLNHIRMTGSIPF</sequence>
<reference evidence="2" key="1">
    <citation type="journal article" date="2023" name="Front. Plant Sci.">
        <title>Chromosomal-level genome assembly of Melastoma candidum provides insights into trichome evolution.</title>
        <authorList>
            <person name="Zhong Y."/>
            <person name="Wu W."/>
            <person name="Sun C."/>
            <person name="Zou P."/>
            <person name="Liu Y."/>
            <person name="Dai S."/>
            <person name="Zhou R."/>
        </authorList>
    </citation>
    <scope>NUCLEOTIDE SEQUENCE [LARGE SCALE GENOMIC DNA]</scope>
</reference>
<comment type="caution">
    <text evidence="1">The sequence shown here is derived from an EMBL/GenBank/DDBJ whole genome shotgun (WGS) entry which is preliminary data.</text>
</comment>
<name>A0ACB9SFL8_9MYRT</name>
<evidence type="ECO:0000313" key="2">
    <source>
        <dbReference type="Proteomes" id="UP001057402"/>
    </source>
</evidence>
<protein>
    <submittedName>
        <fullName evidence="1">Uncharacterized protein</fullName>
    </submittedName>
</protein>